<sequence length="431" mass="47850">MFLRSRGLSSMLILLILAALLAACGGASAPADQPAAPQAPDAQSDPDASADAPAVPATEPGAPETSPAVAPLDADYLQFGVVVHLYYTDRERVMQLTKNAGFDWVRQQIYWRDIEDPENGIWAWDQVDALVDAVNASGVRLLVNVVRSPTPYSATNGLPDDPETFANFMEVLAERYKGRIHAYEIWNEPNLAHETGGIITPEDVGRYVEMLKLSYQRIKAIDPDVLVLAAASSSSGVTDPAVALSDEEFYRAMFTYNGGEVRDYFDIQAVHPGGAANPPDTLWPDNPSFIIGCEPAPDRCWNDHPTHYFRHVENVRRWMEEYGMGDKKIWVTEFGWATPNVSPGYEFGNFVSLEQQAEYITGAIRRSHEQYPFIGNLFLWNMNFAVTKAEAGLDPNHEQGSFGILNPDWSPRPSYLAVQNLIAELRQEQGR</sequence>
<dbReference type="PANTHER" id="PTHR12631:SF10">
    <property type="entry name" value="BETA-XYLOSIDASE-LIKE PROTEIN-RELATED"/>
    <property type="match status" value="1"/>
</dbReference>
<dbReference type="GO" id="GO:0004553">
    <property type="term" value="F:hydrolase activity, hydrolyzing O-glycosyl compounds"/>
    <property type="evidence" value="ECO:0007669"/>
    <property type="project" value="InterPro"/>
</dbReference>
<comment type="caution">
    <text evidence="7">The sequence shown here is derived from an EMBL/GenBank/DDBJ whole genome shotgun (WGS) entry which is preliminary data.</text>
</comment>
<evidence type="ECO:0000256" key="3">
    <source>
        <dbReference type="RuleBase" id="RU361153"/>
    </source>
</evidence>
<proteinExistence type="inferred from homology"/>
<dbReference type="GO" id="GO:0000272">
    <property type="term" value="P:polysaccharide catabolic process"/>
    <property type="evidence" value="ECO:0007669"/>
    <property type="project" value="InterPro"/>
</dbReference>
<evidence type="ECO:0000256" key="4">
    <source>
        <dbReference type="SAM" id="MobiDB-lite"/>
    </source>
</evidence>
<keyword evidence="5" id="KW-0732">Signal</keyword>
<protein>
    <recommendedName>
        <fullName evidence="6">Glycoside hydrolase family 5 domain-containing protein</fullName>
    </recommendedName>
</protein>
<feature type="compositionally biased region" description="Low complexity" evidence="4">
    <location>
        <begin position="30"/>
        <end position="57"/>
    </location>
</feature>
<accession>A0A2A6RFX5</accession>
<dbReference type="InterPro" id="IPR051923">
    <property type="entry name" value="Glycosyl_Hydrolase_39"/>
</dbReference>
<dbReference type="RefSeq" id="WP_097645306.1">
    <property type="nucleotide sequence ID" value="NZ_NQWI01000104.1"/>
</dbReference>
<evidence type="ECO:0000256" key="2">
    <source>
        <dbReference type="ARBA" id="ARBA00023295"/>
    </source>
</evidence>
<evidence type="ECO:0000313" key="7">
    <source>
        <dbReference type="EMBL" id="PDW01843.1"/>
    </source>
</evidence>
<dbReference type="PANTHER" id="PTHR12631">
    <property type="entry name" value="ALPHA-L-IDURONIDASE"/>
    <property type="match status" value="1"/>
</dbReference>
<keyword evidence="2 3" id="KW-0326">Glycosidase</keyword>
<evidence type="ECO:0000259" key="6">
    <source>
        <dbReference type="Pfam" id="PF00150"/>
    </source>
</evidence>
<keyword evidence="1 3" id="KW-0378">Hydrolase</keyword>
<reference evidence="8" key="1">
    <citation type="submission" date="2017-08" db="EMBL/GenBank/DDBJ databases">
        <authorList>
            <person name="Grouzdev D.S."/>
            <person name="Gaisin V.A."/>
            <person name="Rysina M.S."/>
            <person name="Gorlenko V.M."/>
        </authorList>
    </citation>
    <scope>NUCLEOTIDE SEQUENCE [LARGE SCALE GENOMIC DNA]</scope>
    <source>
        <strain evidence="8">Kir15-3F</strain>
    </source>
</reference>
<comment type="similarity">
    <text evidence="3">Belongs to the glycosyl hydrolase 5 (cellulase A) family.</text>
</comment>
<dbReference type="Proteomes" id="UP000220527">
    <property type="component" value="Unassembled WGS sequence"/>
</dbReference>
<evidence type="ECO:0000256" key="1">
    <source>
        <dbReference type="ARBA" id="ARBA00022801"/>
    </source>
</evidence>
<organism evidence="7 8">
    <name type="scientific">Candidatus Viridilinea mediisalina</name>
    <dbReference type="NCBI Taxonomy" id="2024553"/>
    <lineage>
        <taxon>Bacteria</taxon>
        <taxon>Bacillati</taxon>
        <taxon>Chloroflexota</taxon>
        <taxon>Chloroflexia</taxon>
        <taxon>Chloroflexales</taxon>
        <taxon>Chloroflexineae</taxon>
        <taxon>Oscillochloridaceae</taxon>
        <taxon>Candidatus Viridilinea</taxon>
    </lineage>
</organism>
<gene>
    <name evidence="7" type="ORF">CJ255_17045</name>
</gene>
<dbReference type="PROSITE" id="PS51257">
    <property type="entry name" value="PROKAR_LIPOPROTEIN"/>
    <property type="match status" value="1"/>
</dbReference>
<feature type="region of interest" description="Disordered" evidence="4">
    <location>
        <begin position="30"/>
        <end position="67"/>
    </location>
</feature>
<dbReference type="OrthoDB" id="136121at2"/>
<feature type="signal peptide" evidence="5">
    <location>
        <begin position="1"/>
        <end position="29"/>
    </location>
</feature>
<feature type="domain" description="Glycoside hydrolase family 5" evidence="6">
    <location>
        <begin position="80"/>
        <end position="233"/>
    </location>
</feature>
<dbReference type="Gene3D" id="3.20.20.80">
    <property type="entry name" value="Glycosidases"/>
    <property type="match status" value="1"/>
</dbReference>
<evidence type="ECO:0000256" key="5">
    <source>
        <dbReference type="SAM" id="SignalP"/>
    </source>
</evidence>
<dbReference type="SUPFAM" id="SSF51445">
    <property type="entry name" value="(Trans)glycosidases"/>
    <property type="match status" value="1"/>
</dbReference>
<dbReference type="InterPro" id="IPR017853">
    <property type="entry name" value="GH"/>
</dbReference>
<dbReference type="EMBL" id="NQWI01000104">
    <property type="protein sequence ID" value="PDW01843.1"/>
    <property type="molecule type" value="Genomic_DNA"/>
</dbReference>
<dbReference type="InterPro" id="IPR001547">
    <property type="entry name" value="Glyco_hydro_5"/>
</dbReference>
<name>A0A2A6RFX5_9CHLR</name>
<feature type="chain" id="PRO_5013264214" description="Glycoside hydrolase family 5 domain-containing protein" evidence="5">
    <location>
        <begin position="30"/>
        <end position="431"/>
    </location>
</feature>
<dbReference type="AlphaFoldDB" id="A0A2A6RFX5"/>
<keyword evidence="8" id="KW-1185">Reference proteome</keyword>
<dbReference type="Pfam" id="PF00150">
    <property type="entry name" value="Cellulase"/>
    <property type="match status" value="1"/>
</dbReference>
<evidence type="ECO:0000313" key="8">
    <source>
        <dbReference type="Proteomes" id="UP000220527"/>
    </source>
</evidence>